<dbReference type="InterPro" id="IPR002641">
    <property type="entry name" value="PNPLA_dom"/>
</dbReference>
<protein>
    <submittedName>
        <fullName evidence="6">Patatin-like phospholipase family protein</fullName>
    </submittedName>
</protein>
<evidence type="ECO:0000313" key="6">
    <source>
        <dbReference type="EMBL" id="MFC4158608.1"/>
    </source>
</evidence>
<feature type="domain" description="PNPLA" evidence="5">
    <location>
        <begin position="11"/>
        <end position="224"/>
    </location>
</feature>
<feature type="active site" description="Nucleophile" evidence="4">
    <location>
        <position position="49"/>
    </location>
</feature>
<sequence>MSESRRPLVGLIMSGGGARAAYQVGVLRAIAKLLPPRIENPFPIICGTSAGGINAASLAAGARHFRKSVCKLEFVWKNLEIQQVYRADAVTIGRYFLHWVLSLFLGGFGRRNPKSFLDNEPLRTLLARLIDFDGIDAAIEAGALHALSITASGYNSGQSVSFFQAAPGIEGWNRAQRLGSRAEIGIEHLMATSAIPFVFPAVRIHREWFGDGSVRQVAPMSPALHLGAEKVLVIGVSPPRELPGERLYAPVYPTLAQVAGHLMNSVFIDGMEVDLERIARVNRTLSFIPEDIRSNADIHLRTVDILVIAPSKPLEQIAARHTSHFPWAMRFALGGLGALKRQGSVLASYLLFHKGYARDLIELGYQDAMRRRDDILNFLGYSGGALPPAPDQSP</sequence>
<feature type="active site" description="Proton acceptor" evidence="4">
    <location>
        <position position="211"/>
    </location>
</feature>
<dbReference type="RefSeq" id="WP_378161468.1">
    <property type="nucleotide sequence ID" value="NZ_JBHSBU010000001.1"/>
</dbReference>
<dbReference type="PROSITE" id="PS51635">
    <property type="entry name" value="PNPLA"/>
    <property type="match status" value="1"/>
</dbReference>
<name>A0ABV8MKD7_9NEIS</name>
<dbReference type="PANTHER" id="PTHR14226">
    <property type="entry name" value="NEUROPATHY TARGET ESTERASE/SWISS CHEESE D.MELANOGASTER"/>
    <property type="match status" value="1"/>
</dbReference>
<evidence type="ECO:0000259" key="5">
    <source>
        <dbReference type="PROSITE" id="PS51635"/>
    </source>
</evidence>
<evidence type="ECO:0000256" key="4">
    <source>
        <dbReference type="PROSITE-ProRule" id="PRU01161"/>
    </source>
</evidence>
<gene>
    <name evidence="6" type="ORF">ACFOW7_04445</name>
</gene>
<accession>A0ABV8MKD7</accession>
<evidence type="ECO:0000313" key="7">
    <source>
        <dbReference type="Proteomes" id="UP001595791"/>
    </source>
</evidence>
<dbReference type="Proteomes" id="UP001595791">
    <property type="component" value="Unassembled WGS sequence"/>
</dbReference>
<dbReference type="InterPro" id="IPR016035">
    <property type="entry name" value="Acyl_Trfase/lysoPLipase"/>
</dbReference>
<dbReference type="EMBL" id="JBHSBU010000001">
    <property type="protein sequence ID" value="MFC4158608.1"/>
    <property type="molecule type" value="Genomic_DNA"/>
</dbReference>
<evidence type="ECO:0000256" key="3">
    <source>
        <dbReference type="ARBA" id="ARBA00023098"/>
    </source>
</evidence>
<evidence type="ECO:0000256" key="1">
    <source>
        <dbReference type="ARBA" id="ARBA00022801"/>
    </source>
</evidence>
<comment type="caution">
    <text evidence="6">The sequence shown here is derived from an EMBL/GenBank/DDBJ whole genome shotgun (WGS) entry which is preliminary data.</text>
</comment>
<organism evidence="6 7">
    <name type="scientific">Chitinimonas lacunae</name>
    <dbReference type="NCBI Taxonomy" id="1963018"/>
    <lineage>
        <taxon>Bacteria</taxon>
        <taxon>Pseudomonadati</taxon>
        <taxon>Pseudomonadota</taxon>
        <taxon>Betaproteobacteria</taxon>
        <taxon>Neisseriales</taxon>
        <taxon>Chitinibacteraceae</taxon>
        <taxon>Chitinimonas</taxon>
    </lineage>
</organism>
<keyword evidence="3 4" id="KW-0443">Lipid metabolism</keyword>
<dbReference type="PANTHER" id="PTHR14226:SF57">
    <property type="entry name" value="BLR7027 PROTEIN"/>
    <property type="match status" value="1"/>
</dbReference>
<dbReference type="Pfam" id="PF01734">
    <property type="entry name" value="Patatin"/>
    <property type="match status" value="1"/>
</dbReference>
<keyword evidence="1 4" id="KW-0378">Hydrolase</keyword>
<dbReference type="Gene3D" id="3.40.1090.10">
    <property type="entry name" value="Cytosolic phospholipase A2 catalytic domain"/>
    <property type="match status" value="1"/>
</dbReference>
<keyword evidence="7" id="KW-1185">Reference proteome</keyword>
<proteinExistence type="predicted"/>
<comment type="caution">
    <text evidence="4">Lacks conserved residue(s) required for the propagation of feature annotation.</text>
</comment>
<dbReference type="SUPFAM" id="SSF52151">
    <property type="entry name" value="FabD/lysophospholipase-like"/>
    <property type="match status" value="1"/>
</dbReference>
<evidence type="ECO:0000256" key="2">
    <source>
        <dbReference type="ARBA" id="ARBA00022963"/>
    </source>
</evidence>
<keyword evidence="2 4" id="KW-0442">Lipid degradation</keyword>
<reference evidence="7" key="1">
    <citation type="journal article" date="2019" name="Int. J. Syst. Evol. Microbiol.">
        <title>The Global Catalogue of Microorganisms (GCM) 10K type strain sequencing project: providing services to taxonomists for standard genome sequencing and annotation.</title>
        <authorList>
            <consortium name="The Broad Institute Genomics Platform"/>
            <consortium name="The Broad Institute Genome Sequencing Center for Infectious Disease"/>
            <person name="Wu L."/>
            <person name="Ma J."/>
        </authorList>
    </citation>
    <scope>NUCLEOTIDE SEQUENCE [LARGE SCALE GENOMIC DNA]</scope>
    <source>
        <strain evidence="7">LMG 29894</strain>
    </source>
</reference>
<feature type="short sequence motif" description="GXSXG" evidence="4">
    <location>
        <begin position="47"/>
        <end position="51"/>
    </location>
</feature>
<dbReference type="InterPro" id="IPR050301">
    <property type="entry name" value="NTE"/>
</dbReference>